<dbReference type="PANTHER" id="PTHR24322:SF736">
    <property type="entry name" value="RETINOL DEHYDROGENASE 10"/>
    <property type="match status" value="1"/>
</dbReference>
<evidence type="ECO:0000313" key="5">
    <source>
        <dbReference type="EMBL" id="SFI53980.1"/>
    </source>
</evidence>
<evidence type="ECO:0000256" key="2">
    <source>
        <dbReference type="ARBA" id="ARBA00023002"/>
    </source>
</evidence>
<dbReference type="OrthoDB" id="210852at2"/>
<organism evidence="5 6">
    <name type="scientific">Planctomicrobium piriforme</name>
    <dbReference type="NCBI Taxonomy" id="1576369"/>
    <lineage>
        <taxon>Bacteria</taxon>
        <taxon>Pseudomonadati</taxon>
        <taxon>Planctomycetota</taxon>
        <taxon>Planctomycetia</taxon>
        <taxon>Planctomycetales</taxon>
        <taxon>Planctomycetaceae</taxon>
        <taxon>Planctomicrobium</taxon>
    </lineage>
</organism>
<protein>
    <submittedName>
        <fullName evidence="5">NAD(P)-dependent dehydrogenase, short-chain alcohol dehydrogenase family</fullName>
    </submittedName>
</protein>
<dbReference type="Gene3D" id="3.40.50.720">
    <property type="entry name" value="NAD(P)-binding Rossmann-like Domain"/>
    <property type="match status" value="1"/>
</dbReference>
<feature type="coiled-coil region" evidence="4">
    <location>
        <begin position="243"/>
        <end position="270"/>
    </location>
</feature>
<name>A0A1I3J1B4_9PLAN</name>
<reference evidence="6" key="1">
    <citation type="submission" date="2016-10" db="EMBL/GenBank/DDBJ databases">
        <authorList>
            <person name="Varghese N."/>
            <person name="Submissions S."/>
        </authorList>
    </citation>
    <scope>NUCLEOTIDE SEQUENCE [LARGE SCALE GENOMIC DNA]</scope>
    <source>
        <strain evidence="6">DSM 26348</strain>
    </source>
</reference>
<dbReference type="EMBL" id="FOQD01000010">
    <property type="protein sequence ID" value="SFI53980.1"/>
    <property type="molecule type" value="Genomic_DNA"/>
</dbReference>
<keyword evidence="6" id="KW-1185">Reference proteome</keyword>
<dbReference type="RefSeq" id="WP_092051051.1">
    <property type="nucleotide sequence ID" value="NZ_FOQD01000010.1"/>
</dbReference>
<sequence>MEVKDCVAIVTGGANGIGKAICRSFAAAGARHVIVADVDEHAARQLASEIHGSSIRCDVSRESDIQQAVELADKTCGGVDIFVSNAGITMKGGVEVPDEDWQRLWDVNVMAHVYASRAVLPQMLKREKGYLVQVSSAAGLLTEIGSAPYSVTKHAVVAFAEWLSVHYQKQGIRVSCVCPAGVATDFLDLEDPVHQFLHVTSVTPEHVAECLLQAMQYEQFLVLPHAAVGEFFAYKTQDYDRWLKNFARINEKLQKKIKKLREEGQQPKEN</sequence>
<dbReference type="InterPro" id="IPR020904">
    <property type="entry name" value="Sc_DH/Rdtase_CS"/>
</dbReference>
<dbReference type="PRINTS" id="PR00080">
    <property type="entry name" value="SDRFAMILY"/>
</dbReference>
<dbReference type="PROSITE" id="PS00061">
    <property type="entry name" value="ADH_SHORT"/>
    <property type="match status" value="1"/>
</dbReference>
<proteinExistence type="inferred from homology"/>
<dbReference type="InterPro" id="IPR036291">
    <property type="entry name" value="NAD(P)-bd_dom_sf"/>
</dbReference>
<dbReference type="GO" id="GO:0016616">
    <property type="term" value="F:oxidoreductase activity, acting on the CH-OH group of donors, NAD or NADP as acceptor"/>
    <property type="evidence" value="ECO:0007669"/>
    <property type="project" value="TreeGrafter"/>
</dbReference>
<dbReference type="CDD" id="cd05233">
    <property type="entry name" value="SDR_c"/>
    <property type="match status" value="1"/>
</dbReference>
<evidence type="ECO:0000256" key="3">
    <source>
        <dbReference type="RuleBase" id="RU000363"/>
    </source>
</evidence>
<gene>
    <name evidence="5" type="ORF">SAMN05421753_11025</name>
</gene>
<accession>A0A1I3J1B4</accession>
<keyword evidence="2" id="KW-0560">Oxidoreductase</keyword>
<evidence type="ECO:0000313" key="6">
    <source>
        <dbReference type="Proteomes" id="UP000199518"/>
    </source>
</evidence>
<dbReference type="Pfam" id="PF00106">
    <property type="entry name" value="adh_short"/>
    <property type="match status" value="1"/>
</dbReference>
<dbReference type="Proteomes" id="UP000199518">
    <property type="component" value="Unassembled WGS sequence"/>
</dbReference>
<comment type="similarity">
    <text evidence="1 3">Belongs to the short-chain dehydrogenases/reductases (SDR) family.</text>
</comment>
<dbReference type="PRINTS" id="PR00081">
    <property type="entry name" value="GDHRDH"/>
</dbReference>
<evidence type="ECO:0000256" key="4">
    <source>
        <dbReference type="SAM" id="Coils"/>
    </source>
</evidence>
<dbReference type="PANTHER" id="PTHR24322">
    <property type="entry name" value="PKSB"/>
    <property type="match status" value="1"/>
</dbReference>
<keyword evidence="4" id="KW-0175">Coiled coil</keyword>
<dbReference type="InterPro" id="IPR002347">
    <property type="entry name" value="SDR_fam"/>
</dbReference>
<dbReference type="SUPFAM" id="SSF51735">
    <property type="entry name" value="NAD(P)-binding Rossmann-fold domains"/>
    <property type="match status" value="1"/>
</dbReference>
<evidence type="ECO:0000256" key="1">
    <source>
        <dbReference type="ARBA" id="ARBA00006484"/>
    </source>
</evidence>
<dbReference type="AlphaFoldDB" id="A0A1I3J1B4"/>
<dbReference type="STRING" id="1576369.SAMN05421753_11025"/>